<dbReference type="InterPro" id="IPR000498">
    <property type="entry name" value="OmpA-like_TM_dom"/>
</dbReference>
<evidence type="ECO:0000256" key="10">
    <source>
        <dbReference type="PROSITE-ProRule" id="PRU00473"/>
    </source>
</evidence>
<reference evidence="13 14" key="1">
    <citation type="submission" date="2011-01" db="EMBL/GenBank/DDBJ databases">
        <authorList>
            <person name="Weinstock G."/>
            <person name="Sodergren E."/>
            <person name="Clifton S."/>
            <person name="Fulton L."/>
            <person name="Fulton B."/>
            <person name="Courtney L."/>
            <person name="Fronick C."/>
            <person name="Harrison M."/>
            <person name="Strong C."/>
            <person name="Farmer C."/>
            <person name="Delahaunty K."/>
            <person name="Markovic C."/>
            <person name="Hall O."/>
            <person name="Minx P."/>
            <person name="Tomlinson C."/>
            <person name="Mitreva M."/>
            <person name="Hou S."/>
            <person name="Chen J."/>
            <person name="Wollam A."/>
            <person name="Pepin K.H."/>
            <person name="Johnson M."/>
            <person name="Bhonagiri V."/>
            <person name="Zhang X."/>
            <person name="Suruliraj S."/>
            <person name="Warren W."/>
            <person name="Chinwalla A."/>
            <person name="Mardis E.R."/>
            <person name="Wilson R.K."/>
        </authorList>
    </citation>
    <scope>NUCLEOTIDE SEQUENCE [LARGE SCALE GENOMIC DNA]</scope>
    <source>
        <strain evidence="14">DSM 22608 / JCM 16073 / KCTC 15190 / YIT 12066</strain>
    </source>
</reference>
<dbReference type="PROSITE" id="PS51123">
    <property type="entry name" value="OMPA_2"/>
    <property type="match status" value="1"/>
</dbReference>
<dbReference type="InterPro" id="IPR006690">
    <property type="entry name" value="OMPA-like_CS"/>
</dbReference>
<dbReference type="eggNOG" id="COG2885">
    <property type="taxonomic scope" value="Bacteria"/>
</dbReference>
<dbReference type="InterPro" id="IPR011250">
    <property type="entry name" value="OMP/PagP_B-barrel"/>
</dbReference>
<sequence length="329" mass="34758">MKAKILSLSVIAALGFAVAAQAAVPETAYVGVRGGWAHMDNVDWASADDKDAVGYGIYAGYNLTSWAAIEAGYNYFDGFSAKDVEGSHDFDVHGPEAALRLAFPLGPDGSDIYVRGGAFWATTKVEHGISNHEIAPFVGAGVQYAVTKNFGVRVGYDYYFDVIDDKDAPETDIGLLYAGLQFTFGGSEPAPAPAHAPQTVTENFTLDASTLFPFDGSSLCEEGVKAVNDVVDSVNAKNIQNAAYDVKGYTDRIGSEAYNQTLSEKRAQAVADQLQAAGVAPEQLTVTGMGEADPVSTGCEGLRGNKLVDCLAPDRRVELSVTGEVTEAE</sequence>
<keyword evidence="8 10" id="KW-0472">Membrane</keyword>
<dbReference type="InterPro" id="IPR050330">
    <property type="entry name" value="Bact_OuterMem_StrucFunc"/>
</dbReference>
<comment type="subcellular location">
    <subcellularLocation>
        <location evidence="1">Cell outer membrane</location>
        <topology evidence="1">Multi-pass membrane protein</topology>
    </subcellularLocation>
</comment>
<keyword evidence="4" id="KW-1134">Transmembrane beta strand</keyword>
<evidence type="ECO:0000256" key="11">
    <source>
        <dbReference type="SAM" id="SignalP"/>
    </source>
</evidence>
<evidence type="ECO:0000259" key="12">
    <source>
        <dbReference type="PROSITE" id="PS51123"/>
    </source>
</evidence>
<dbReference type="Gene3D" id="2.40.160.20">
    <property type="match status" value="1"/>
</dbReference>
<evidence type="ECO:0000256" key="6">
    <source>
        <dbReference type="ARBA" id="ARBA00023065"/>
    </source>
</evidence>
<name>E8LJ34_SUCHY</name>
<evidence type="ECO:0000313" key="14">
    <source>
        <dbReference type="Proteomes" id="UP000018458"/>
    </source>
</evidence>
<organism evidence="13 14">
    <name type="scientific">Succinatimonas hippei (strain DSM 22608 / JCM 16073 / KCTC 15190 / YIT 12066)</name>
    <dbReference type="NCBI Taxonomy" id="762983"/>
    <lineage>
        <taxon>Bacteria</taxon>
        <taxon>Pseudomonadati</taxon>
        <taxon>Pseudomonadota</taxon>
        <taxon>Gammaproteobacteria</taxon>
        <taxon>Aeromonadales</taxon>
        <taxon>Succinivibrionaceae</taxon>
        <taxon>Succinatimonas</taxon>
    </lineage>
</organism>
<keyword evidence="3" id="KW-0813">Transport</keyword>
<dbReference type="PRINTS" id="PR01021">
    <property type="entry name" value="OMPADOMAIN"/>
</dbReference>
<dbReference type="Gene3D" id="3.30.1330.60">
    <property type="entry name" value="OmpA-like domain"/>
    <property type="match status" value="1"/>
</dbReference>
<dbReference type="Proteomes" id="UP000018458">
    <property type="component" value="Unassembled WGS sequence"/>
</dbReference>
<evidence type="ECO:0000256" key="3">
    <source>
        <dbReference type="ARBA" id="ARBA00022448"/>
    </source>
</evidence>
<feature type="chain" id="PRO_5003224169" evidence="11">
    <location>
        <begin position="23"/>
        <end position="329"/>
    </location>
</feature>
<evidence type="ECO:0000256" key="5">
    <source>
        <dbReference type="ARBA" id="ARBA00022692"/>
    </source>
</evidence>
<dbReference type="EMBL" id="AEVO01000034">
    <property type="protein sequence ID" value="EFY07458.1"/>
    <property type="molecule type" value="Genomic_DNA"/>
</dbReference>
<keyword evidence="14" id="KW-1185">Reference proteome</keyword>
<dbReference type="PROSITE" id="PS01068">
    <property type="entry name" value="OMPA_1"/>
    <property type="match status" value="1"/>
</dbReference>
<dbReference type="eggNOG" id="COG3637">
    <property type="taxonomic scope" value="Bacteria"/>
</dbReference>
<evidence type="ECO:0000256" key="4">
    <source>
        <dbReference type="ARBA" id="ARBA00022452"/>
    </source>
</evidence>
<proteinExistence type="inferred from homology"/>
<protein>
    <submittedName>
        <fullName evidence="13">OmpA family protein</fullName>
    </submittedName>
</protein>
<keyword evidence="5" id="KW-0812">Transmembrane</keyword>
<dbReference type="Pfam" id="PF00691">
    <property type="entry name" value="OmpA"/>
    <property type="match status" value="1"/>
</dbReference>
<keyword evidence="7" id="KW-0626">Porin</keyword>
<evidence type="ECO:0000313" key="13">
    <source>
        <dbReference type="EMBL" id="EFY07458.1"/>
    </source>
</evidence>
<dbReference type="Pfam" id="PF01389">
    <property type="entry name" value="OmpA_membrane"/>
    <property type="match status" value="1"/>
</dbReference>
<dbReference type="GO" id="GO:0009279">
    <property type="term" value="C:cell outer membrane"/>
    <property type="evidence" value="ECO:0007669"/>
    <property type="project" value="UniProtKB-SubCell"/>
</dbReference>
<evidence type="ECO:0000256" key="7">
    <source>
        <dbReference type="ARBA" id="ARBA00023114"/>
    </source>
</evidence>
<evidence type="ECO:0000256" key="1">
    <source>
        <dbReference type="ARBA" id="ARBA00004571"/>
    </source>
</evidence>
<gene>
    <name evidence="13" type="ORF">HMPREF9444_00707</name>
</gene>
<dbReference type="STRING" id="762983.HMPREF9444_00707"/>
<keyword evidence="9" id="KW-0998">Cell outer membrane</keyword>
<dbReference type="GO" id="GO:0006811">
    <property type="term" value="P:monoatomic ion transport"/>
    <property type="evidence" value="ECO:0007669"/>
    <property type="project" value="UniProtKB-KW"/>
</dbReference>
<comment type="similarity">
    <text evidence="2">Belongs to the outer membrane OOP (TC 1.B.6) superfamily. OmpA family.</text>
</comment>
<keyword evidence="6" id="KW-0406">Ion transport</keyword>
<feature type="domain" description="OmpA-like" evidence="12">
    <location>
        <begin position="200"/>
        <end position="325"/>
    </location>
</feature>
<accession>E8LJ34</accession>
<keyword evidence="11" id="KW-0732">Signal</keyword>
<dbReference type="InterPro" id="IPR036737">
    <property type="entry name" value="OmpA-like_sf"/>
</dbReference>
<evidence type="ECO:0000256" key="2">
    <source>
        <dbReference type="ARBA" id="ARBA00005710"/>
    </source>
</evidence>
<comment type="caution">
    <text evidence="13">The sequence shown here is derived from an EMBL/GenBank/DDBJ whole genome shotgun (WGS) entry which is preliminary data.</text>
</comment>
<dbReference type="SUPFAM" id="SSF103088">
    <property type="entry name" value="OmpA-like"/>
    <property type="match status" value="1"/>
</dbReference>
<dbReference type="GO" id="GO:0015288">
    <property type="term" value="F:porin activity"/>
    <property type="evidence" value="ECO:0007669"/>
    <property type="project" value="UniProtKB-KW"/>
</dbReference>
<dbReference type="SUPFAM" id="SSF56925">
    <property type="entry name" value="OMPA-like"/>
    <property type="match status" value="1"/>
</dbReference>
<dbReference type="AlphaFoldDB" id="E8LJ34"/>
<evidence type="ECO:0000256" key="8">
    <source>
        <dbReference type="ARBA" id="ARBA00023136"/>
    </source>
</evidence>
<dbReference type="InterPro" id="IPR006664">
    <property type="entry name" value="OMP_bac"/>
</dbReference>
<dbReference type="InterPro" id="IPR006665">
    <property type="entry name" value="OmpA-like"/>
</dbReference>
<dbReference type="PANTHER" id="PTHR30329">
    <property type="entry name" value="STATOR ELEMENT OF FLAGELLAR MOTOR COMPLEX"/>
    <property type="match status" value="1"/>
</dbReference>
<dbReference type="CDD" id="cd07185">
    <property type="entry name" value="OmpA_C-like"/>
    <property type="match status" value="1"/>
</dbReference>
<dbReference type="RefSeq" id="WP_009142922.1">
    <property type="nucleotide sequence ID" value="NZ_GL830971.1"/>
</dbReference>
<evidence type="ECO:0000256" key="9">
    <source>
        <dbReference type="ARBA" id="ARBA00023237"/>
    </source>
</evidence>
<dbReference type="OrthoDB" id="1149075at2"/>
<feature type="signal peptide" evidence="11">
    <location>
        <begin position="1"/>
        <end position="22"/>
    </location>
</feature>
<dbReference type="GO" id="GO:0046930">
    <property type="term" value="C:pore complex"/>
    <property type="evidence" value="ECO:0007669"/>
    <property type="project" value="UniProtKB-KW"/>
</dbReference>
<dbReference type="PANTHER" id="PTHR30329:SF21">
    <property type="entry name" value="LIPOPROTEIN YIAD-RELATED"/>
    <property type="match status" value="1"/>
</dbReference>
<dbReference type="HOGENOM" id="CLU_031536_0_0_6"/>